<dbReference type="AlphaFoldDB" id="A0A366EFM6"/>
<protein>
    <submittedName>
        <fullName evidence="1">Uncharacterized protein</fullName>
    </submittedName>
</protein>
<proteinExistence type="predicted"/>
<evidence type="ECO:0000313" key="2">
    <source>
        <dbReference type="Proteomes" id="UP000252118"/>
    </source>
</evidence>
<organism evidence="1 2">
    <name type="scientific">Rossellomorea aquimaris</name>
    <dbReference type="NCBI Taxonomy" id="189382"/>
    <lineage>
        <taxon>Bacteria</taxon>
        <taxon>Bacillati</taxon>
        <taxon>Bacillota</taxon>
        <taxon>Bacilli</taxon>
        <taxon>Bacillales</taxon>
        <taxon>Bacillaceae</taxon>
        <taxon>Rossellomorea</taxon>
    </lineage>
</organism>
<dbReference type="EMBL" id="QNRJ01000020">
    <property type="protein sequence ID" value="RBP01207.1"/>
    <property type="molecule type" value="Genomic_DNA"/>
</dbReference>
<sequence>MKLIQLIHSGFLNKTFNYYSAHKSKPFFQHTNNHIAETLADNRMHF</sequence>
<comment type="caution">
    <text evidence="1">The sequence shown here is derived from an EMBL/GenBank/DDBJ whole genome shotgun (WGS) entry which is preliminary data.</text>
</comment>
<accession>A0A366EFM6</accession>
<name>A0A366EFM6_9BACI</name>
<evidence type="ECO:0000313" key="1">
    <source>
        <dbReference type="EMBL" id="RBP01207.1"/>
    </source>
</evidence>
<gene>
    <name evidence="1" type="ORF">DET59_1208</name>
</gene>
<dbReference type="Proteomes" id="UP000252118">
    <property type="component" value="Unassembled WGS sequence"/>
</dbReference>
<reference evidence="1 2" key="1">
    <citation type="submission" date="2018-06" db="EMBL/GenBank/DDBJ databases">
        <title>Freshwater and sediment microbial communities from various areas in North America, analyzing microbe dynamics in response to fracking.</title>
        <authorList>
            <person name="Lamendella R."/>
        </authorList>
    </citation>
    <scope>NUCLEOTIDE SEQUENCE [LARGE SCALE GENOMIC DNA]</scope>
    <source>
        <strain evidence="1 2">97B</strain>
    </source>
</reference>